<gene>
    <name evidence="1" type="ORF">F4820DRAFT_572</name>
</gene>
<name>A0ACB9ZIG3_9PEZI</name>
<evidence type="ECO:0000313" key="1">
    <source>
        <dbReference type="EMBL" id="KAI4870990.1"/>
    </source>
</evidence>
<protein>
    <submittedName>
        <fullName evidence="1">Uncharacterized protein</fullName>
    </submittedName>
</protein>
<proteinExistence type="predicted"/>
<keyword evidence="2" id="KW-1185">Reference proteome</keyword>
<reference evidence="1 2" key="1">
    <citation type="journal article" date="2022" name="New Phytol.">
        <title>Ecological generalism drives hyperdiversity of secondary metabolite gene clusters in xylarialean endophytes.</title>
        <authorList>
            <person name="Franco M.E.E."/>
            <person name="Wisecaver J.H."/>
            <person name="Arnold A.E."/>
            <person name="Ju Y.M."/>
            <person name="Slot J.C."/>
            <person name="Ahrendt S."/>
            <person name="Moore L.P."/>
            <person name="Eastman K.E."/>
            <person name="Scott K."/>
            <person name="Konkel Z."/>
            <person name="Mondo S.J."/>
            <person name="Kuo A."/>
            <person name="Hayes R.D."/>
            <person name="Haridas S."/>
            <person name="Andreopoulos B."/>
            <person name="Riley R."/>
            <person name="LaButti K."/>
            <person name="Pangilinan J."/>
            <person name="Lipzen A."/>
            <person name="Amirebrahimi M."/>
            <person name="Yan J."/>
            <person name="Adam C."/>
            <person name="Keymanesh K."/>
            <person name="Ng V."/>
            <person name="Louie K."/>
            <person name="Northen T."/>
            <person name="Drula E."/>
            <person name="Henrissat B."/>
            <person name="Hsieh H.M."/>
            <person name="Youens-Clark K."/>
            <person name="Lutzoni F."/>
            <person name="Miadlikowska J."/>
            <person name="Eastwood D.C."/>
            <person name="Hamelin R.C."/>
            <person name="Grigoriev I.V."/>
            <person name="U'Ren J.M."/>
        </authorList>
    </citation>
    <scope>NUCLEOTIDE SEQUENCE [LARGE SCALE GENOMIC DNA]</scope>
    <source>
        <strain evidence="1 2">CBS 119005</strain>
    </source>
</reference>
<sequence>MTSLPLSNDSGAPDSFIYAPLATLACSSMRIENLVRNRFRDLRTKPGAAYWVSAGRSIYPAPEDTRGASDLKVKATSKQVPRVAPAEQGSNMLFAVPSPDKCWFRARLVSSAWHQLNLKLCRISRFRQPVANIYLPLYAPFLLWTIFYGISYYSDGLLCNDGVRPIADSLASLQGNPQHPVDRSTRFITTTIALISACVSWCMRWALKPCRIWEGWLF</sequence>
<comment type="caution">
    <text evidence="1">The sequence shown here is derived from an EMBL/GenBank/DDBJ whole genome shotgun (WGS) entry which is preliminary data.</text>
</comment>
<evidence type="ECO:0000313" key="2">
    <source>
        <dbReference type="Proteomes" id="UP001497700"/>
    </source>
</evidence>
<organism evidence="1 2">
    <name type="scientific">Hypoxylon rubiginosum</name>
    <dbReference type="NCBI Taxonomy" id="110542"/>
    <lineage>
        <taxon>Eukaryota</taxon>
        <taxon>Fungi</taxon>
        <taxon>Dikarya</taxon>
        <taxon>Ascomycota</taxon>
        <taxon>Pezizomycotina</taxon>
        <taxon>Sordariomycetes</taxon>
        <taxon>Xylariomycetidae</taxon>
        <taxon>Xylariales</taxon>
        <taxon>Hypoxylaceae</taxon>
        <taxon>Hypoxylon</taxon>
    </lineage>
</organism>
<dbReference type="Proteomes" id="UP001497700">
    <property type="component" value="Unassembled WGS sequence"/>
</dbReference>
<accession>A0ACB9ZIG3</accession>
<dbReference type="EMBL" id="MU393421">
    <property type="protein sequence ID" value="KAI4870990.1"/>
    <property type="molecule type" value="Genomic_DNA"/>
</dbReference>